<gene>
    <name evidence="1" type="ORF">IAA54_02985</name>
</gene>
<proteinExistence type="predicted"/>
<reference evidence="1" key="1">
    <citation type="submission" date="2020-10" db="EMBL/GenBank/DDBJ databases">
        <authorList>
            <person name="Gilroy R."/>
        </authorList>
    </citation>
    <scope>NUCLEOTIDE SEQUENCE</scope>
    <source>
        <strain evidence="1">ChiSjej1B19-7085</strain>
    </source>
</reference>
<organism evidence="1 2">
    <name type="scientific">Candidatus Gallacutalibacter pullicola</name>
    <dbReference type="NCBI Taxonomy" id="2840830"/>
    <lineage>
        <taxon>Bacteria</taxon>
        <taxon>Bacillati</taxon>
        <taxon>Bacillota</taxon>
        <taxon>Clostridia</taxon>
        <taxon>Eubacteriales</taxon>
        <taxon>Candidatus Gallacutalibacter</taxon>
    </lineage>
</organism>
<protein>
    <submittedName>
        <fullName evidence="1">Uncharacterized protein</fullName>
    </submittedName>
</protein>
<comment type="caution">
    <text evidence="1">The sequence shown here is derived from an EMBL/GenBank/DDBJ whole genome shotgun (WGS) entry which is preliminary data.</text>
</comment>
<sequence>MNTISGLSRDNIQRNMKVNQFMNHRYRRADGSSYKIPNSAAYRDSAQFAKPIGRTADVTQEEMYNLCDNFHIVKEGKHLDGTNAGENEPKAAMARELELQRAAYREIREYTDARPEIFHNPNFSQKDFSKAADDFFLVHSKVQCMNVRGHTLLSSSLFSGLSKEEQEEMKEMDAFSHGVMWFIRNIQNDVSSGFMKDEHWTDTSRTMEDRIERYRKTGK</sequence>
<name>A0A9D1DPL3_9FIRM</name>
<dbReference type="Proteomes" id="UP000886785">
    <property type="component" value="Unassembled WGS sequence"/>
</dbReference>
<dbReference type="AlphaFoldDB" id="A0A9D1DPL3"/>
<evidence type="ECO:0000313" key="2">
    <source>
        <dbReference type="Proteomes" id="UP000886785"/>
    </source>
</evidence>
<evidence type="ECO:0000313" key="1">
    <source>
        <dbReference type="EMBL" id="HIR56608.1"/>
    </source>
</evidence>
<accession>A0A9D1DPL3</accession>
<reference evidence="1" key="2">
    <citation type="journal article" date="2021" name="PeerJ">
        <title>Extensive microbial diversity within the chicken gut microbiome revealed by metagenomics and culture.</title>
        <authorList>
            <person name="Gilroy R."/>
            <person name="Ravi A."/>
            <person name="Getino M."/>
            <person name="Pursley I."/>
            <person name="Horton D.L."/>
            <person name="Alikhan N.F."/>
            <person name="Baker D."/>
            <person name="Gharbi K."/>
            <person name="Hall N."/>
            <person name="Watson M."/>
            <person name="Adriaenssens E.M."/>
            <person name="Foster-Nyarko E."/>
            <person name="Jarju S."/>
            <person name="Secka A."/>
            <person name="Antonio M."/>
            <person name="Oren A."/>
            <person name="Chaudhuri R.R."/>
            <person name="La Ragione R."/>
            <person name="Hildebrand F."/>
            <person name="Pallen M.J."/>
        </authorList>
    </citation>
    <scope>NUCLEOTIDE SEQUENCE</scope>
    <source>
        <strain evidence="1">ChiSjej1B19-7085</strain>
    </source>
</reference>
<dbReference type="EMBL" id="DVHF01000036">
    <property type="protein sequence ID" value="HIR56608.1"/>
    <property type="molecule type" value="Genomic_DNA"/>
</dbReference>